<gene>
    <name evidence="6" type="ORF">Thpro_022929</name>
</gene>
<protein>
    <submittedName>
        <fullName evidence="6">Transcriptional regulator, ArsR family</fullName>
    </submittedName>
</protein>
<dbReference type="Proteomes" id="UP000029273">
    <property type="component" value="Unassembled WGS sequence"/>
</dbReference>
<dbReference type="Pfam" id="PF08327">
    <property type="entry name" value="AHSA1"/>
    <property type="match status" value="1"/>
</dbReference>
<evidence type="ECO:0000256" key="2">
    <source>
        <dbReference type="ARBA" id="ARBA00023015"/>
    </source>
</evidence>
<dbReference type="CDD" id="cd00090">
    <property type="entry name" value="HTH_ARSR"/>
    <property type="match status" value="1"/>
</dbReference>
<dbReference type="EMBL" id="JQSG02000006">
    <property type="protein sequence ID" value="OBS08679.1"/>
    <property type="molecule type" value="Genomic_DNA"/>
</dbReference>
<dbReference type="AlphaFoldDB" id="A0A1A6C2A2"/>
<evidence type="ECO:0000313" key="7">
    <source>
        <dbReference type="Proteomes" id="UP000029273"/>
    </source>
</evidence>
<evidence type="ECO:0000256" key="4">
    <source>
        <dbReference type="ARBA" id="ARBA00023163"/>
    </source>
</evidence>
<dbReference type="GO" id="GO:0003677">
    <property type="term" value="F:DNA binding"/>
    <property type="evidence" value="ECO:0007669"/>
    <property type="project" value="UniProtKB-KW"/>
</dbReference>
<dbReference type="InterPro" id="IPR023393">
    <property type="entry name" value="START-like_dom_sf"/>
</dbReference>
<name>A0A1A6C2A2_9GAMM</name>
<dbReference type="Pfam" id="PF01022">
    <property type="entry name" value="HTH_5"/>
    <property type="match status" value="1"/>
</dbReference>
<dbReference type="InterPro" id="IPR051081">
    <property type="entry name" value="HTH_MetalResp_TranReg"/>
</dbReference>
<dbReference type="PANTHER" id="PTHR33154">
    <property type="entry name" value="TRANSCRIPTIONAL REGULATOR, ARSR FAMILY"/>
    <property type="match status" value="1"/>
</dbReference>
<dbReference type="Gene3D" id="3.30.530.20">
    <property type="match status" value="1"/>
</dbReference>
<dbReference type="Gene3D" id="1.10.10.10">
    <property type="entry name" value="Winged helix-like DNA-binding domain superfamily/Winged helix DNA-binding domain"/>
    <property type="match status" value="1"/>
</dbReference>
<evidence type="ECO:0000313" key="6">
    <source>
        <dbReference type="EMBL" id="OBS08679.1"/>
    </source>
</evidence>
<proteinExistence type="inferred from homology"/>
<accession>A0A1A6C2A2</accession>
<sequence>MIANPVRRRILDILRDGPCSAGMIADAFTQNRPAISEHLQALRLAGLVSERTQGRRRIYHLQPEALAPIRTWLHPFERYWHVRLQSLNDSLAEVPPMIEPGVIRLDRYIPHPPARVWAALTEPDWLAKWWARGDIRPLVGHRFSLDMGPWGQQPCEVVAVEAGKLIAYSFAPGTLDTTVTWRIEPEGSGTRLWLEHRGFDLDSPIGGMAFEGMSKGWPAVIDRLAALSP</sequence>
<reference evidence="6 7" key="1">
    <citation type="journal article" date="2014" name="Genome Announc.">
        <title>Draft Genome Sequence of the Iron-Oxidizing, Acidophilic, and Halotolerant 'Thiobacillus prosperus' Type Strain DSM 5130.</title>
        <authorList>
            <person name="Ossandon F.J."/>
            <person name="Cardenas J.P."/>
            <person name="Corbett M."/>
            <person name="Quatrini R."/>
            <person name="Holmes D.S."/>
            <person name="Watkin E."/>
        </authorList>
    </citation>
    <scope>NUCLEOTIDE SEQUENCE [LARGE SCALE GENOMIC DNA]</scope>
    <source>
        <strain evidence="6 7">DSM 5130</strain>
    </source>
</reference>
<dbReference type="SUPFAM" id="SSF55961">
    <property type="entry name" value="Bet v1-like"/>
    <property type="match status" value="1"/>
</dbReference>
<evidence type="ECO:0000256" key="3">
    <source>
        <dbReference type="ARBA" id="ARBA00023125"/>
    </source>
</evidence>
<keyword evidence="2" id="KW-0805">Transcription regulation</keyword>
<dbReference type="InterPro" id="IPR001845">
    <property type="entry name" value="HTH_ArsR_DNA-bd_dom"/>
</dbReference>
<dbReference type="GO" id="GO:0003700">
    <property type="term" value="F:DNA-binding transcription factor activity"/>
    <property type="evidence" value="ECO:0007669"/>
    <property type="project" value="InterPro"/>
</dbReference>
<dbReference type="InterPro" id="IPR011991">
    <property type="entry name" value="ArsR-like_HTH"/>
</dbReference>
<dbReference type="InterPro" id="IPR036388">
    <property type="entry name" value="WH-like_DNA-bd_sf"/>
</dbReference>
<keyword evidence="7" id="KW-1185">Reference proteome</keyword>
<evidence type="ECO:0000256" key="1">
    <source>
        <dbReference type="ARBA" id="ARBA00006817"/>
    </source>
</evidence>
<dbReference type="PROSITE" id="PS50987">
    <property type="entry name" value="HTH_ARSR_2"/>
    <property type="match status" value="1"/>
</dbReference>
<dbReference type="InterPro" id="IPR036390">
    <property type="entry name" value="WH_DNA-bd_sf"/>
</dbReference>
<keyword evidence="4" id="KW-0804">Transcription</keyword>
<organism evidence="6 7">
    <name type="scientific">Acidihalobacter prosperus</name>
    <dbReference type="NCBI Taxonomy" id="160660"/>
    <lineage>
        <taxon>Bacteria</taxon>
        <taxon>Pseudomonadati</taxon>
        <taxon>Pseudomonadota</taxon>
        <taxon>Gammaproteobacteria</taxon>
        <taxon>Chromatiales</taxon>
        <taxon>Ectothiorhodospiraceae</taxon>
        <taxon>Acidihalobacter</taxon>
    </lineage>
</organism>
<dbReference type="SUPFAM" id="SSF46785">
    <property type="entry name" value="Winged helix' DNA-binding domain"/>
    <property type="match status" value="1"/>
</dbReference>
<comment type="caution">
    <text evidence="6">The sequence shown here is derived from an EMBL/GenBank/DDBJ whole genome shotgun (WGS) entry which is preliminary data.</text>
</comment>
<feature type="domain" description="HTH arsR-type" evidence="5">
    <location>
        <begin position="1"/>
        <end position="81"/>
    </location>
</feature>
<dbReference type="NCBIfam" id="NF033788">
    <property type="entry name" value="HTH_metalloreg"/>
    <property type="match status" value="1"/>
</dbReference>
<dbReference type="SMART" id="SM00418">
    <property type="entry name" value="HTH_ARSR"/>
    <property type="match status" value="1"/>
</dbReference>
<evidence type="ECO:0000259" key="5">
    <source>
        <dbReference type="PROSITE" id="PS50987"/>
    </source>
</evidence>
<dbReference type="InterPro" id="IPR013538">
    <property type="entry name" value="ASHA1/2-like_C"/>
</dbReference>
<keyword evidence="3" id="KW-0238">DNA-binding</keyword>
<dbReference type="PANTHER" id="PTHR33154:SF33">
    <property type="entry name" value="TRANSCRIPTIONAL REPRESSOR SDPR"/>
    <property type="match status" value="1"/>
</dbReference>
<dbReference type="CDD" id="cd07814">
    <property type="entry name" value="SRPBCC_CalC_Aha1-like"/>
    <property type="match status" value="1"/>
</dbReference>
<comment type="similarity">
    <text evidence="1">Belongs to the AHA1 family.</text>
</comment>